<sequence>MGGTKKRRVVVTGLGLVTPLGVGVEENWKNAVNGTSGIGPITRFDPSGFSTRIAAEVKGFNPEDFIPRKDIRKMDIFLTYAVAAAKLAFDDAAFEIPEELKDRAGVVLGCGLGGLTTIEDTHRTLLASGPKKVSPFFIPMLIGNMAPGLISINHKAKGPNLSIQTACAAGTHALGHAFHLIRDGVCDIMVTGGVESTITPLCVAGFNAMRAISTRNDEPSKASRPFDKDRDGFVLGEGAAVLILEELQMALQRNAQIYAEVVGFGCSGDAYHMAAPAPEGEGAARCMKMALEDAGLSPREVDYINAHGTSTDLNDKFETQAIKTVFGDHAYKLAVSSTKSMTGHMLGAAGGVEAAYTVLAMRHGVIPPTINYETPDPDCDLDYVPNTARRADIRVALSNSFGFGGTNGAVAFRKWTGS</sequence>
<feature type="active site" description="For beta-ketoacyl synthase activity" evidence="12">
    <location>
        <position position="167"/>
    </location>
</feature>
<evidence type="ECO:0000256" key="8">
    <source>
        <dbReference type="ARBA" id="ARBA00023098"/>
    </source>
</evidence>
<dbReference type="GO" id="GO:0005829">
    <property type="term" value="C:cytosol"/>
    <property type="evidence" value="ECO:0007669"/>
    <property type="project" value="TreeGrafter"/>
</dbReference>
<dbReference type="GO" id="GO:0004315">
    <property type="term" value="F:3-oxoacyl-[acyl-carrier-protein] synthase activity"/>
    <property type="evidence" value="ECO:0007669"/>
    <property type="project" value="UniProtKB-UniRule"/>
</dbReference>
<keyword evidence="9 11" id="KW-0275">Fatty acid biosynthesis</keyword>
<keyword evidence="16" id="KW-1185">Reference proteome</keyword>
<dbReference type="NCBIfam" id="NF005589">
    <property type="entry name" value="PRK07314.1"/>
    <property type="match status" value="1"/>
</dbReference>
<comment type="catalytic activity">
    <reaction evidence="11">
        <text>(9Z)-hexadecenoyl-[ACP] + malonyl-[ACP] + H(+) = 3-oxo-(11Z)-octadecenoyl-[ACP] + holo-[ACP] + CO2</text>
        <dbReference type="Rhea" id="RHEA:55040"/>
        <dbReference type="Rhea" id="RHEA-COMP:9623"/>
        <dbReference type="Rhea" id="RHEA-COMP:9685"/>
        <dbReference type="Rhea" id="RHEA-COMP:10800"/>
        <dbReference type="Rhea" id="RHEA-COMP:14074"/>
        <dbReference type="ChEBI" id="CHEBI:15378"/>
        <dbReference type="ChEBI" id="CHEBI:16526"/>
        <dbReference type="ChEBI" id="CHEBI:64479"/>
        <dbReference type="ChEBI" id="CHEBI:78449"/>
        <dbReference type="ChEBI" id="CHEBI:83989"/>
        <dbReference type="ChEBI" id="CHEBI:138538"/>
        <dbReference type="EC" id="2.3.1.179"/>
    </reaction>
</comment>
<dbReference type="AlphaFoldDB" id="A0A4V1ERS1"/>
<dbReference type="InterPro" id="IPR014031">
    <property type="entry name" value="Ketoacyl_synth_C"/>
</dbReference>
<dbReference type="GO" id="GO:0006633">
    <property type="term" value="P:fatty acid biosynthetic process"/>
    <property type="evidence" value="ECO:0007669"/>
    <property type="project" value="UniProtKB-UniRule"/>
</dbReference>
<dbReference type="InterPro" id="IPR020841">
    <property type="entry name" value="PKS_Beta-ketoAc_synthase_dom"/>
</dbReference>
<comment type="catalytic activity">
    <reaction evidence="11">
        <text>a fatty acyl-[ACP] + malonyl-[ACP] + H(+) = a 3-oxoacyl-[ACP] + holo-[ACP] + CO2</text>
        <dbReference type="Rhea" id="RHEA:22836"/>
        <dbReference type="Rhea" id="RHEA-COMP:9623"/>
        <dbReference type="Rhea" id="RHEA-COMP:9685"/>
        <dbReference type="Rhea" id="RHEA-COMP:9916"/>
        <dbReference type="Rhea" id="RHEA-COMP:14125"/>
        <dbReference type="ChEBI" id="CHEBI:15378"/>
        <dbReference type="ChEBI" id="CHEBI:16526"/>
        <dbReference type="ChEBI" id="CHEBI:64479"/>
        <dbReference type="ChEBI" id="CHEBI:78449"/>
        <dbReference type="ChEBI" id="CHEBI:78776"/>
        <dbReference type="ChEBI" id="CHEBI:138651"/>
    </reaction>
</comment>
<dbReference type="InterPro" id="IPR000794">
    <property type="entry name" value="Beta-ketoacyl_synthase"/>
</dbReference>
<dbReference type="PROSITE" id="PS00606">
    <property type="entry name" value="KS3_1"/>
    <property type="match status" value="1"/>
</dbReference>
<dbReference type="PROSITE" id="PS52004">
    <property type="entry name" value="KS3_2"/>
    <property type="match status" value="1"/>
</dbReference>
<dbReference type="NCBIfam" id="TIGR03150">
    <property type="entry name" value="fabF"/>
    <property type="match status" value="1"/>
</dbReference>
<evidence type="ECO:0000256" key="7">
    <source>
        <dbReference type="ARBA" id="ARBA00022832"/>
    </source>
</evidence>
<dbReference type="InterPro" id="IPR014030">
    <property type="entry name" value="Ketoacyl_synth_N"/>
</dbReference>
<evidence type="ECO:0000256" key="10">
    <source>
        <dbReference type="ARBA" id="ARBA00023315"/>
    </source>
</evidence>
<dbReference type="Pfam" id="PF00109">
    <property type="entry name" value="ketoacyl-synt"/>
    <property type="match status" value="1"/>
</dbReference>
<evidence type="ECO:0000256" key="13">
    <source>
        <dbReference type="RuleBase" id="RU003694"/>
    </source>
</evidence>
<keyword evidence="7" id="KW-0276">Fatty acid metabolism</keyword>
<evidence type="ECO:0000256" key="12">
    <source>
        <dbReference type="PIRSR" id="PIRSR000447-1"/>
    </source>
</evidence>
<dbReference type="PANTHER" id="PTHR11712:SF336">
    <property type="entry name" value="3-OXOACYL-[ACYL-CARRIER-PROTEIN] SYNTHASE, MITOCHONDRIAL"/>
    <property type="match status" value="1"/>
</dbReference>
<evidence type="ECO:0000259" key="14">
    <source>
        <dbReference type="PROSITE" id="PS52004"/>
    </source>
</evidence>
<accession>A0A4V1ERS1</accession>
<evidence type="ECO:0000256" key="2">
    <source>
        <dbReference type="ARBA" id="ARBA00008467"/>
    </source>
</evidence>
<dbReference type="UniPathway" id="UPA00094"/>
<protein>
    <recommendedName>
        <fullName evidence="4 11">3-oxoacyl-[acyl-carrier-protein] synthase 2</fullName>
        <ecNumber evidence="3 11">2.3.1.179</ecNumber>
    </recommendedName>
</protein>
<evidence type="ECO:0000256" key="6">
    <source>
        <dbReference type="ARBA" id="ARBA00022679"/>
    </source>
</evidence>
<dbReference type="NCBIfam" id="NF004970">
    <property type="entry name" value="PRK06333.1"/>
    <property type="match status" value="1"/>
</dbReference>
<feature type="domain" description="Ketosynthase family 3 (KS3)" evidence="14">
    <location>
        <begin position="6"/>
        <end position="414"/>
    </location>
</feature>
<comment type="pathway">
    <text evidence="1 11">Lipid metabolism; fatty acid biosynthesis.</text>
</comment>
<dbReference type="Gene3D" id="3.40.47.10">
    <property type="match status" value="1"/>
</dbReference>
<dbReference type="CDD" id="cd00834">
    <property type="entry name" value="KAS_I_II"/>
    <property type="match status" value="1"/>
</dbReference>
<comment type="function">
    <text evidence="11">Involved in the type II fatty acid elongation cycle. Catalyzes the elongation of a wide range of acyl-ACP by the addition of two carbons from malonyl-ACP to an acyl acceptor. Can efficiently catalyze the conversion of palmitoleoyl-ACP (cis-hexadec-9-enoyl-ACP) to cis-vaccenoyl-ACP (cis-octadec-11-enoyl-ACP), an essential step in the thermal regulation of fatty acid composition.</text>
</comment>
<keyword evidence="8" id="KW-0443">Lipid metabolism</keyword>
<dbReference type="FunFam" id="3.40.47.10:FF:000009">
    <property type="entry name" value="3-oxoacyl-[acyl-carrier-protein] synthase 2"/>
    <property type="match status" value="1"/>
</dbReference>
<proteinExistence type="inferred from homology"/>
<keyword evidence="10 11" id="KW-0012">Acyltransferase</keyword>
<dbReference type="OrthoDB" id="9808669at2"/>
<name>A0A4V1ERS1_9BACT</name>
<dbReference type="KEGG" id="dax:FDQ92_10855"/>
<dbReference type="EMBL" id="CP040098">
    <property type="protein sequence ID" value="QCQ22621.1"/>
    <property type="molecule type" value="Genomic_DNA"/>
</dbReference>
<evidence type="ECO:0000313" key="15">
    <source>
        <dbReference type="EMBL" id="QCQ22621.1"/>
    </source>
</evidence>
<dbReference type="InterPro" id="IPR017568">
    <property type="entry name" value="3-oxoacyl-ACP_synth-2"/>
</dbReference>
<dbReference type="SMART" id="SM00825">
    <property type="entry name" value="PKS_KS"/>
    <property type="match status" value="1"/>
</dbReference>
<evidence type="ECO:0000256" key="9">
    <source>
        <dbReference type="ARBA" id="ARBA00023160"/>
    </source>
</evidence>
<evidence type="ECO:0000256" key="4">
    <source>
        <dbReference type="ARBA" id="ARBA00014657"/>
    </source>
</evidence>
<organism evidence="15 16">
    <name type="scientific">Desulfoglaeba alkanexedens ALDC</name>
    <dbReference type="NCBI Taxonomy" id="980445"/>
    <lineage>
        <taxon>Bacteria</taxon>
        <taxon>Pseudomonadati</taxon>
        <taxon>Thermodesulfobacteriota</taxon>
        <taxon>Syntrophobacteria</taxon>
        <taxon>Syntrophobacterales</taxon>
        <taxon>Syntrophobacteraceae</taxon>
        <taxon>Desulfoglaeba</taxon>
    </lineage>
</organism>
<dbReference type="InterPro" id="IPR016039">
    <property type="entry name" value="Thiolase-like"/>
</dbReference>
<evidence type="ECO:0000256" key="3">
    <source>
        <dbReference type="ARBA" id="ARBA00012356"/>
    </source>
</evidence>
<dbReference type="RefSeq" id="WP_137424905.1">
    <property type="nucleotide sequence ID" value="NZ_CP040098.1"/>
</dbReference>
<evidence type="ECO:0000256" key="5">
    <source>
        <dbReference type="ARBA" id="ARBA00022516"/>
    </source>
</evidence>
<keyword evidence="6 11" id="KW-0808">Transferase</keyword>
<evidence type="ECO:0000256" key="1">
    <source>
        <dbReference type="ARBA" id="ARBA00005194"/>
    </source>
</evidence>
<evidence type="ECO:0000256" key="11">
    <source>
        <dbReference type="PIRNR" id="PIRNR000447"/>
    </source>
</evidence>
<dbReference type="InterPro" id="IPR018201">
    <property type="entry name" value="Ketoacyl_synth_AS"/>
</dbReference>
<reference evidence="15 16" key="2">
    <citation type="submission" date="2019-05" db="EMBL/GenBank/DDBJ databases">
        <authorList>
            <person name="Suflita J.M."/>
            <person name="Marks C.R."/>
        </authorList>
    </citation>
    <scope>NUCLEOTIDE SEQUENCE [LARGE SCALE GENOMIC DNA]</scope>
    <source>
        <strain evidence="15 16">ALDC</strain>
    </source>
</reference>
<gene>
    <name evidence="15" type="primary">fabF</name>
    <name evidence="15" type="ORF">FDQ92_10855</name>
</gene>
<dbReference type="Proteomes" id="UP000298602">
    <property type="component" value="Chromosome"/>
</dbReference>
<dbReference type="SUPFAM" id="SSF53901">
    <property type="entry name" value="Thiolase-like"/>
    <property type="match status" value="2"/>
</dbReference>
<keyword evidence="5 11" id="KW-0444">Lipid biosynthesis</keyword>
<dbReference type="PIRSF" id="PIRSF000447">
    <property type="entry name" value="KAS_II"/>
    <property type="match status" value="1"/>
</dbReference>
<reference evidence="15 16" key="1">
    <citation type="submission" date="2019-05" db="EMBL/GenBank/DDBJ databases">
        <title>The Complete Genome Sequence of the n-alkane-degrading Desulfoglaeba alkanexedens ALDC reveals multiple alkylsuccinate synthase gene clusters.</title>
        <authorList>
            <person name="Callaghan A.V."/>
            <person name="Davidova I.A."/>
            <person name="Duncan K.E."/>
            <person name="Morris B."/>
            <person name="McInerney M.J."/>
        </authorList>
    </citation>
    <scope>NUCLEOTIDE SEQUENCE [LARGE SCALE GENOMIC DNA]</scope>
    <source>
        <strain evidence="15 16">ALDC</strain>
    </source>
</reference>
<dbReference type="PANTHER" id="PTHR11712">
    <property type="entry name" value="POLYKETIDE SYNTHASE-RELATED"/>
    <property type="match status" value="1"/>
</dbReference>
<comment type="similarity">
    <text evidence="2 11 13">Belongs to the thiolase-like superfamily. Beta-ketoacyl-ACP synthases family.</text>
</comment>
<dbReference type="EC" id="2.3.1.179" evidence="3 11"/>
<dbReference type="Pfam" id="PF02801">
    <property type="entry name" value="Ketoacyl-synt_C"/>
    <property type="match status" value="1"/>
</dbReference>
<evidence type="ECO:0000313" key="16">
    <source>
        <dbReference type="Proteomes" id="UP000298602"/>
    </source>
</evidence>